<protein>
    <recommendedName>
        <fullName evidence="1">Retrotransposon gag domain-containing protein</fullName>
    </recommendedName>
</protein>
<reference evidence="2 3" key="1">
    <citation type="journal article" date="2021" name="Nat. Plants">
        <title>The Taxus genome provides insights into paclitaxel biosynthesis.</title>
        <authorList>
            <person name="Xiong X."/>
            <person name="Gou J."/>
            <person name="Liao Q."/>
            <person name="Li Y."/>
            <person name="Zhou Q."/>
            <person name="Bi G."/>
            <person name="Li C."/>
            <person name="Du R."/>
            <person name="Wang X."/>
            <person name="Sun T."/>
            <person name="Guo L."/>
            <person name="Liang H."/>
            <person name="Lu P."/>
            <person name="Wu Y."/>
            <person name="Zhang Z."/>
            <person name="Ro D.K."/>
            <person name="Shang Y."/>
            <person name="Huang S."/>
            <person name="Yan J."/>
        </authorList>
    </citation>
    <scope>NUCLEOTIDE SEQUENCE [LARGE SCALE GENOMIC DNA]</scope>
    <source>
        <strain evidence="2">Ta-2019</strain>
    </source>
</reference>
<dbReference type="EMBL" id="JAHRHJ020003813">
    <property type="protein sequence ID" value="KAH9288794.1"/>
    <property type="molecule type" value="Genomic_DNA"/>
</dbReference>
<name>A0AA38C0J7_TAXCH</name>
<evidence type="ECO:0000259" key="1">
    <source>
        <dbReference type="Pfam" id="PF03732"/>
    </source>
</evidence>
<dbReference type="InterPro" id="IPR005162">
    <property type="entry name" value="Retrotrans_gag_dom"/>
</dbReference>
<feature type="non-terminal residue" evidence="2">
    <location>
        <position position="1"/>
    </location>
</feature>
<dbReference type="Pfam" id="PF03732">
    <property type="entry name" value="Retrotrans_gag"/>
    <property type="match status" value="1"/>
</dbReference>
<proteinExistence type="predicted"/>
<sequence length="58" mass="6996">YEDVAIRLFVKTLQDVVTDWFHHLPNRCITNWNDMKTKFEDQFKTTEDKHALLSQLSQ</sequence>
<accession>A0AA38C0J7</accession>
<keyword evidence="3" id="KW-1185">Reference proteome</keyword>
<comment type="caution">
    <text evidence="2">The sequence shown here is derived from an EMBL/GenBank/DDBJ whole genome shotgun (WGS) entry which is preliminary data.</text>
</comment>
<feature type="domain" description="Retrotransposon gag" evidence="1">
    <location>
        <begin position="7"/>
        <end position="58"/>
    </location>
</feature>
<evidence type="ECO:0000313" key="3">
    <source>
        <dbReference type="Proteomes" id="UP000824469"/>
    </source>
</evidence>
<dbReference type="Proteomes" id="UP000824469">
    <property type="component" value="Unassembled WGS sequence"/>
</dbReference>
<organism evidence="2 3">
    <name type="scientific">Taxus chinensis</name>
    <name type="common">Chinese yew</name>
    <name type="synonym">Taxus wallichiana var. chinensis</name>
    <dbReference type="NCBI Taxonomy" id="29808"/>
    <lineage>
        <taxon>Eukaryota</taxon>
        <taxon>Viridiplantae</taxon>
        <taxon>Streptophyta</taxon>
        <taxon>Embryophyta</taxon>
        <taxon>Tracheophyta</taxon>
        <taxon>Spermatophyta</taxon>
        <taxon>Pinopsida</taxon>
        <taxon>Pinidae</taxon>
        <taxon>Conifers II</taxon>
        <taxon>Cupressales</taxon>
        <taxon>Taxaceae</taxon>
        <taxon>Taxus</taxon>
    </lineage>
</organism>
<feature type="non-terminal residue" evidence="2">
    <location>
        <position position="58"/>
    </location>
</feature>
<gene>
    <name evidence="2" type="ORF">KI387_032911</name>
</gene>
<dbReference type="AlphaFoldDB" id="A0AA38C0J7"/>
<evidence type="ECO:0000313" key="2">
    <source>
        <dbReference type="EMBL" id="KAH9288794.1"/>
    </source>
</evidence>